<accession>A0ABW3Y3X2</accession>
<keyword evidence="2" id="KW-1185">Reference proteome</keyword>
<comment type="caution">
    <text evidence="1">The sequence shown here is derived from an EMBL/GenBank/DDBJ whole genome shotgun (WGS) entry which is preliminary data.</text>
</comment>
<dbReference type="Proteomes" id="UP001597201">
    <property type="component" value="Unassembled WGS sequence"/>
</dbReference>
<name>A0ABW3Y3X2_9FLAO</name>
<gene>
    <name evidence="1" type="ORF">ACFQ39_07405</name>
</gene>
<sequence length="157" mass="17922">MKYKGIVLLVLIVSIINSCTNKDKLGLDKICNLEYCEYGEIINNKKEGVWKRFDNNGNLIRVTKYVNGLKNGPTVTFYADGMIYSTGYYLNDTISGNLSIYHENGFLNISSNYVKGRRVGFQYDYSEKGILSNLDFYSNDMQDKIQLIPDVKLDTAH</sequence>
<organism evidence="1 2">
    <name type="scientific">Namhaeicola litoreus</name>
    <dbReference type="NCBI Taxonomy" id="1052145"/>
    <lineage>
        <taxon>Bacteria</taxon>
        <taxon>Pseudomonadati</taxon>
        <taxon>Bacteroidota</taxon>
        <taxon>Flavobacteriia</taxon>
        <taxon>Flavobacteriales</taxon>
        <taxon>Flavobacteriaceae</taxon>
        <taxon>Namhaeicola</taxon>
    </lineage>
</organism>
<reference evidence="2" key="1">
    <citation type="journal article" date="2019" name="Int. J. Syst. Evol. Microbiol.">
        <title>The Global Catalogue of Microorganisms (GCM) 10K type strain sequencing project: providing services to taxonomists for standard genome sequencing and annotation.</title>
        <authorList>
            <consortium name="The Broad Institute Genomics Platform"/>
            <consortium name="The Broad Institute Genome Sequencing Center for Infectious Disease"/>
            <person name="Wu L."/>
            <person name="Ma J."/>
        </authorList>
    </citation>
    <scope>NUCLEOTIDE SEQUENCE [LARGE SCALE GENOMIC DNA]</scope>
    <source>
        <strain evidence="2">CCUG 61485</strain>
    </source>
</reference>
<dbReference type="RefSeq" id="WP_377177623.1">
    <property type="nucleotide sequence ID" value="NZ_JBHTMY010000003.1"/>
</dbReference>
<dbReference type="EMBL" id="JBHTMY010000003">
    <property type="protein sequence ID" value="MFD1315439.1"/>
    <property type="molecule type" value="Genomic_DNA"/>
</dbReference>
<evidence type="ECO:0000313" key="2">
    <source>
        <dbReference type="Proteomes" id="UP001597201"/>
    </source>
</evidence>
<dbReference type="SUPFAM" id="SSF82185">
    <property type="entry name" value="Histone H3 K4-specific methyltransferase SET7/9 N-terminal domain"/>
    <property type="match status" value="1"/>
</dbReference>
<proteinExistence type="predicted"/>
<evidence type="ECO:0000313" key="1">
    <source>
        <dbReference type="EMBL" id="MFD1315439.1"/>
    </source>
</evidence>
<dbReference type="Gene3D" id="3.90.930.1">
    <property type="match status" value="1"/>
</dbReference>
<protein>
    <submittedName>
        <fullName evidence="1">Toxin-antitoxin system YwqK family antitoxin</fullName>
    </submittedName>
</protein>